<sequence>MTSALSIGVSALQAATVRLAVTADNIVNANTRVPVDAGSGAPGAGGYVPRDVVDVSSAAGVTATVRPVDPPSQVVPDGRGGLEASPNVNLAEQMVELTTASRAYESATAVIRSADEMQDALLDIVG</sequence>
<evidence type="ECO:0000256" key="2">
    <source>
        <dbReference type="ARBA" id="ARBA00009677"/>
    </source>
</evidence>
<dbReference type="Pfam" id="PF06429">
    <property type="entry name" value="Flg_bbr_C"/>
    <property type="match status" value="1"/>
</dbReference>
<dbReference type="PANTHER" id="PTHR30435:SF33">
    <property type="entry name" value="FLAGELLAR BASAL-BODY ROD PROTEIN"/>
    <property type="match status" value="1"/>
</dbReference>
<evidence type="ECO:0000259" key="6">
    <source>
        <dbReference type="Pfam" id="PF06429"/>
    </source>
</evidence>
<dbReference type="GO" id="GO:0009425">
    <property type="term" value="C:bacterial-type flagellum basal body"/>
    <property type="evidence" value="ECO:0007669"/>
    <property type="project" value="UniProtKB-SubCell"/>
</dbReference>
<gene>
    <name evidence="7" type="ORF">GGD89_003908</name>
</gene>
<feature type="domain" description="Flagellar basal body rod protein N-terminal" evidence="5">
    <location>
        <begin position="6"/>
        <end position="31"/>
    </location>
</feature>
<keyword evidence="7" id="KW-0282">Flagellum</keyword>
<dbReference type="PANTHER" id="PTHR30435">
    <property type="entry name" value="FLAGELLAR PROTEIN"/>
    <property type="match status" value="1"/>
</dbReference>
<keyword evidence="3" id="KW-0975">Bacterial flagellum</keyword>
<evidence type="ECO:0000256" key="1">
    <source>
        <dbReference type="ARBA" id="ARBA00004117"/>
    </source>
</evidence>
<evidence type="ECO:0000256" key="4">
    <source>
        <dbReference type="SAM" id="MobiDB-lite"/>
    </source>
</evidence>
<feature type="domain" description="Flagellar basal-body/hook protein C-terminal" evidence="6">
    <location>
        <begin position="85"/>
        <end position="123"/>
    </location>
</feature>
<keyword evidence="7" id="KW-0966">Cell projection</keyword>
<keyword evidence="7" id="KW-0969">Cilium</keyword>
<dbReference type="EMBL" id="JACIGK010000067">
    <property type="protein sequence ID" value="MBB4268244.1"/>
    <property type="molecule type" value="Genomic_DNA"/>
</dbReference>
<evidence type="ECO:0000313" key="8">
    <source>
        <dbReference type="Proteomes" id="UP000554286"/>
    </source>
</evidence>
<name>A0A7W6RHR2_9PROT</name>
<evidence type="ECO:0000256" key="3">
    <source>
        <dbReference type="ARBA" id="ARBA00023143"/>
    </source>
</evidence>
<comment type="caution">
    <text evidence="7">The sequence shown here is derived from an EMBL/GenBank/DDBJ whole genome shotgun (WGS) entry which is preliminary data.</text>
</comment>
<keyword evidence="8" id="KW-1185">Reference proteome</keyword>
<dbReference type="Proteomes" id="UP000554286">
    <property type="component" value="Unassembled WGS sequence"/>
</dbReference>
<dbReference type="GO" id="GO:0071978">
    <property type="term" value="P:bacterial-type flagellum-dependent swarming motility"/>
    <property type="evidence" value="ECO:0007669"/>
    <property type="project" value="TreeGrafter"/>
</dbReference>
<comment type="subcellular location">
    <subcellularLocation>
        <location evidence="1">Bacterial flagellum basal body</location>
    </subcellularLocation>
</comment>
<dbReference type="InterPro" id="IPR010930">
    <property type="entry name" value="Flg_bb/hook_C_dom"/>
</dbReference>
<evidence type="ECO:0000259" key="5">
    <source>
        <dbReference type="Pfam" id="PF00460"/>
    </source>
</evidence>
<feature type="region of interest" description="Disordered" evidence="4">
    <location>
        <begin position="65"/>
        <end position="85"/>
    </location>
</feature>
<organism evidence="7 8">
    <name type="scientific">Roseospira visakhapatnamensis</name>
    <dbReference type="NCBI Taxonomy" id="390880"/>
    <lineage>
        <taxon>Bacteria</taxon>
        <taxon>Pseudomonadati</taxon>
        <taxon>Pseudomonadota</taxon>
        <taxon>Alphaproteobacteria</taxon>
        <taxon>Rhodospirillales</taxon>
        <taxon>Rhodospirillaceae</taxon>
        <taxon>Roseospira</taxon>
    </lineage>
</organism>
<reference evidence="7 8" key="1">
    <citation type="submission" date="2020-08" db="EMBL/GenBank/DDBJ databases">
        <title>Genome sequencing of Purple Non-Sulfur Bacteria from various extreme environments.</title>
        <authorList>
            <person name="Mayer M."/>
        </authorList>
    </citation>
    <scope>NUCLEOTIDE SEQUENCE [LARGE SCALE GENOMIC DNA]</scope>
    <source>
        <strain evidence="7 8">JA131</strain>
    </source>
</reference>
<dbReference type="AlphaFoldDB" id="A0A7W6RHR2"/>
<comment type="similarity">
    <text evidence="2">Belongs to the flagella basal body rod proteins family.</text>
</comment>
<protein>
    <submittedName>
        <fullName evidence="7">Flagellar basal-body rod protein FlgC</fullName>
    </submittedName>
</protein>
<dbReference type="Pfam" id="PF00460">
    <property type="entry name" value="Flg_bb_rod"/>
    <property type="match status" value="1"/>
</dbReference>
<evidence type="ECO:0000313" key="7">
    <source>
        <dbReference type="EMBL" id="MBB4268244.1"/>
    </source>
</evidence>
<dbReference type="InterPro" id="IPR001444">
    <property type="entry name" value="Flag_bb_rod_N"/>
</dbReference>
<dbReference type="RefSeq" id="WP_184049060.1">
    <property type="nucleotide sequence ID" value="NZ_JACIGK010000067.1"/>
</dbReference>
<proteinExistence type="inferred from homology"/>
<accession>A0A7W6RHR2</accession>